<gene>
    <name evidence="9" type="ORF">G5V65_08760</name>
</gene>
<dbReference type="PANTHER" id="PTHR48111">
    <property type="entry name" value="REGULATOR OF RPOS"/>
    <property type="match status" value="1"/>
</dbReference>
<evidence type="ECO:0000256" key="2">
    <source>
        <dbReference type="ARBA" id="ARBA00023012"/>
    </source>
</evidence>
<dbReference type="Proteomes" id="UP000474758">
    <property type="component" value="Unassembled WGS sequence"/>
</dbReference>
<feature type="modified residue" description="4-aspartylphosphate" evidence="6">
    <location>
        <position position="54"/>
    </location>
</feature>
<dbReference type="PANTHER" id="PTHR48111:SF1">
    <property type="entry name" value="TWO-COMPONENT RESPONSE REGULATOR ORR33"/>
    <property type="match status" value="1"/>
</dbReference>
<dbReference type="AlphaFoldDB" id="A0A6M1TT93"/>
<accession>A0A6M1TT93</accession>
<feature type="domain" description="Response regulatory" evidence="8">
    <location>
        <begin position="2"/>
        <end position="121"/>
    </location>
</feature>
<keyword evidence="5" id="KW-0804">Transcription</keyword>
<proteinExistence type="predicted"/>
<evidence type="ECO:0000256" key="7">
    <source>
        <dbReference type="SAM" id="MobiDB-lite"/>
    </source>
</evidence>
<evidence type="ECO:0000313" key="10">
    <source>
        <dbReference type="Proteomes" id="UP000474758"/>
    </source>
</evidence>
<dbReference type="GO" id="GO:0006355">
    <property type="term" value="P:regulation of DNA-templated transcription"/>
    <property type="evidence" value="ECO:0007669"/>
    <property type="project" value="TreeGrafter"/>
</dbReference>
<keyword evidence="4" id="KW-0238">DNA-binding</keyword>
<dbReference type="GO" id="GO:0032993">
    <property type="term" value="C:protein-DNA complex"/>
    <property type="evidence" value="ECO:0007669"/>
    <property type="project" value="TreeGrafter"/>
</dbReference>
<dbReference type="EMBL" id="JAALFE010000007">
    <property type="protein sequence ID" value="NGQ90987.1"/>
    <property type="molecule type" value="Genomic_DNA"/>
</dbReference>
<evidence type="ECO:0000313" key="9">
    <source>
        <dbReference type="EMBL" id="NGQ90987.1"/>
    </source>
</evidence>
<dbReference type="Gene3D" id="3.40.50.2300">
    <property type="match status" value="1"/>
</dbReference>
<dbReference type="GO" id="GO:0005829">
    <property type="term" value="C:cytosol"/>
    <property type="evidence" value="ECO:0007669"/>
    <property type="project" value="TreeGrafter"/>
</dbReference>
<dbReference type="RefSeq" id="WP_165049061.1">
    <property type="nucleotide sequence ID" value="NZ_JAALFE010000007.1"/>
</dbReference>
<reference evidence="9 10" key="1">
    <citation type="submission" date="2020-02" db="EMBL/GenBank/DDBJ databases">
        <title>Rhodobacter translucens sp. nov., a novel bacterium isolated from activated sludge.</title>
        <authorList>
            <person name="Liu J."/>
        </authorList>
    </citation>
    <scope>NUCLEOTIDE SEQUENCE [LARGE SCALE GENOMIC DNA]</scope>
    <source>
        <strain evidence="9 10">HX-7-19</strain>
    </source>
</reference>
<dbReference type="SMART" id="SM00448">
    <property type="entry name" value="REC"/>
    <property type="match status" value="1"/>
</dbReference>
<evidence type="ECO:0000256" key="1">
    <source>
        <dbReference type="ARBA" id="ARBA00022553"/>
    </source>
</evidence>
<sequence length="368" mass="40539">MKILAVDDDDTILDLLSEALALSGHDRMARARSAHEALGVIAATTTPFDCLLLDIQMPGMDGIALCREVRSLQGYSHTPILMLTAMSQRDYIERAFMAGATDYVTKPFDLLELSTRIGMAHRLIEERHRVEDGLTTIERLKRELRTLPALSLSDPLDLGKVPRTIAYLSFENYILSLTRAKLFTSNVMAVKIVDVERIHAENRPAEFLAHLRLVAQALAEATEGEGSVLSYRGNGTFLCVSHNRSRLTPQDIETHINDSILVGQGVSVMVGDRTSLGALTRFGSLQSINKAAASVERRIETVGSAPTLPRSLPQRSLARYRGEQERSAYEGLLRQVLSEDLARLRGELNAGAGRGSSQRPEPSRRQAP</sequence>
<keyword evidence="2" id="KW-0902">Two-component regulatory system</keyword>
<dbReference type="InterPro" id="IPR039420">
    <property type="entry name" value="WalR-like"/>
</dbReference>
<keyword evidence="1 6" id="KW-0597">Phosphoprotein</keyword>
<keyword evidence="3" id="KW-0805">Transcription regulation</keyword>
<dbReference type="GO" id="GO:0000156">
    <property type="term" value="F:phosphorelay response regulator activity"/>
    <property type="evidence" value="ECO:0007669"/>
    <property type="project" value="TreeGrafter"/>
</dbReference>
<evidence type="ECO:0000259" key="8">
    <source>
        <dbReference type="PROSITE" id="PS50110"/>
    </source>
</evidence>
<evidence type="ECO:0000256" key="4">
    <source>
        <dbReference type="ARBA" id="ARBA00023125"/>
    </source>
</evidence>
<feature type="region of interest" description="Disordered" evidence="7">
    <location>
        <begin position="347"/>
        <end position="368"/>
    </location>
</feature>
<organism evidence="9 10">
    <name type="scientific">Paragemmobacter kunshanensis</name>
    <dbReference type="NCBI Taxonomy" id="2583234"/>
    <lineage>
        <taxon>Bacteria</taxon>
        <taxon>Pseudomonadati</taxon>
        <taxon>Pseudomonadota</taxon>
        <taxon>Alphaproteobacteria</taxon>
        <taxon>Rhodobacterales</taxon>
        <taxon>Paracoccaceae</taxon>
        <taxon>Paragemmobacter</taxon>
    </lineage>
</organism>
<dbReference type="SUPFAM" id="SSF52172">
    <property type="entry name" value="CheY-like"/>
    <property type="match status" value="1"/>
</dbReference>
<dbReference type="Pfam" id="PF00072">
    <property type="entry name" value="Response_reg"/>
    <property type="match status" value="1"/>
</dbReference>
<protein>
    <submittedName>
        <fullName evidence="9">Response regulator</fullName>
    </submittedName>
</protein>
<evidence type="ECO:0000256" key="6">
    <source>
        <dbReference type="PROSITE-ProRule" id="PRU00169"/>
    </source>
</evidence>
<dbReference type="InterPro" id="IPR001789">
    <property type="entry name" value="Sig_transdc_resp-reg_receiver"/>
</dbReference>
<keyword evidence="10" id="KW-1185">Reference proteome</keyword>
<dbReference type="InterPro" id="IPR011006">
    <property type="entry name" value="CheY-like_superfamily"/>
</dbReference>
<name>A0A6M1TT93_9RHOB</name>
<dbReference type="GO" id="GO:0000976">
    <property type="term" value="F:transcription cis-regulatory region binding"/>
    <property type="evidence" value="ECO:0007669"/>
    <property type="project" value="TreeGrafter"/>
</dbReference>
<comment type="caution">
    <text evidence="9">The sequence shown here is derived from an EMBL/GenBank/DDBJ whole genome shotgun (WGS) entry which is preliminary data.</text>
</comment>
<dbReference type="PROSITE" id="PS50110">
    <property type="entry name" value="RESPONSE_REGULATORY"/>
    <property type="match status" value="1"/>
</dbReference>
<evidence type="ECO:0000256" key="5">
    <source>
        <dbReference type="ARBA" id="ARBA00023163"/>
    </source>
</evidence>
<evidence type="ECO:0000256" key="3">
    <source>
        <dbReference type="ARBA" id="ARBA00023015"/>
    </source>
</evidence>